<sequence>MLRVQAIERETASILVDAARGWREARDEGCDVQPRLCAILSAHRCEMLTPALSSLMHFYEAGLGRPIVIGGEALSGDEHLLLQLIEGSRSRAACGTYSSELGAAFDCAICSARIMLAMLLEDARRLH</sequence>
<keyword evidence="2" id="KW-1185">Reference proteome</keyword>
<protein>
    <submittedName>
        <fullName evidence="1">Uncharacterized protein</fullName>
    </submittedName>
</protein>
<gene>
    <name evidence="1" type="ORF">ACFQ00_03190</name>
</gene>
<proteinExistence type="predicted"/>
<evidence type="ECO:0000313" key="1">
    <source>
        <dbReference type="EMBL" id="MFD0847316.1"/>
    </source>
</evidence>
<evidence type="ECO:0000313" key="2">
    <source>
        <dbReference type="Proteomes" id="UP001597124"/>
    </source>
</evidence>
<dbReference type="RefSeq" id="WP_381486113.1">
    <property type="nucleotide sequence ID" value="NZ_JBHTIK010000002.1"/>
</dbReference>
<dbReference type="EMBL" id="JBHTIK010000002">
    <property type="protein sequence ID" value="MFD0847316.1"/>
    <property type="molecule type" value="Genomic_DNA"/>
</dbReference>
<accession>A0ABW3BYN6</accession>
<comment type="caution">
    <text evidence="1">The sequence shown here is derived from an EMBL/GenBank/DDBJ whole genome shotgun (WGS) entry which is preliminary data.</text>
</comment>
<reference evidence="2" key="1">
    <citation type="journal article" date="2019" name="Int. J. Syst. Evol. Microbiol.">
        <title>The Global Catalogue of Microorganisms (GCM) 10K type strain sequencing project: providing services to taxonomists for standard genome sequencing and annotation.</title>
        <authorList>
            <consortium name="The Broad Institute Genomics Platform"/>
            <consortium name="The Broad Institute Genome Sequencing Center for Infectious Disease"/>
            <person name="Wu L."/>
            <person name="Ma J."/>
        </authorList>
    </citation>
    <scope>NUCLEOTIDE SEQUENCE [LARGE SCALE GENOMIC DNA]</scope>
    <source>
        <strain evidence="2">CCUG 52537</strain>
    </source>
</reference>
<name>A0ABW3BYN6_SPHXN</name>
<dbReference type="Proteomes" id="UP001597124">
    <property type="component" value="Unassembled WGS sequence"/>
</dbReference>
<organism evidence="1 2">
    <name type="scientific">Sphingosinicella xenopeptidilytica</name>
    <dbReference type="NCBI Taxonomy" id="364098"/>
    <lineage>
        <taxon>Bacteria</taxon>
        <taxon>Pseudomonadati</taxon>
        <taxon>Pseudomonadota</taxon>
        <taxon>Alphaproteobacteria</taxon>
        <taxon>Sphingomonadales</taxon>
        <taxon>Sphingosinicellaceae</taxon>
        <taxon>Sphingosinicella</taxon>
    </lineage>
</organism>